<gene>
    <name evidence="3" type="ORF">SAMN06265795_101146</name>
</gene>
<evidence type="ECO:0000256" key="1">
    <source>
        <dbReference type="SAM" id="MobiDB-lite"/>
    </source>
</evidence>
<feature type="domain" description="SGNH hydrolase-type esterase" evidence="2">
    <location>
        <begin position="56"/>
        <end position="227"/>
    </location>
</feature>
<evidence type="ECO:0000259" key="2">
    <source>
        <dbReference type="Pfam" id="PF13472"/>
    </source>
</evidence>
<sequence>MRRWIPELAAVPLLPFLMLQGRTARRRIPRLPEADGPTEGIHGTQHGGQPLRLVGIGESTIAGVGVQWQDEAITAQLAAQLSMRFRRSVAWQSLGRNGATLDHGILHLLPALPACHADIVLIGFGVNDTTSFLSPNRWRDKLTQLLDMVNRRLQPSGILLSGVPPVGRFPALPMPLRTVLGLKAATLDNEARLVARRYANVSHVPLPPSILQPHLMASDGFHPSAAGCATWAMRLAASCPTP</sequence>
<dbReference type="InterPro" id="IPR036514">
    <property type="entry name" value="SGNH_hydro_sf"/>
</dbReference>
<proteinExistence type="predicted"/>
<dbReference type="Proteomes" id="UP000198284">
    <property type="component" value="Unassembled WGS sequence"/>
</dbReference>
<dbReference type="SUPFAM" id="SSF52266">
    <property type="entry name" value="SGNH hydrolase"/>
    <property type="match status" value="1"/>
</dbReference>
<name>A0A239BX74_9BURK</name>
<accession>A0A239BX74</accession>
<evidence type="ECO:0000313" key="3">
    <source>
        <dbReference type="EMBL" id="SNS12655.1"/>
    </source>
</evidence>
<dbReference type="RefSeq" id="WP_089397386.1">
    <property type="nucleotide sequence ID" value="NZ_FZOT01000001.1"/>
</dbReference>
<dbReference type="OrthoDB" id="9804395at2"/>
<feature type="region of interest" description="Disordered" evidence="1">
    <location>
        <begin position="30"/>
        <end position="49"/>
    </location>
</feature>
<dbReference type="Pfam" id="PF13472">
    <property type="entry name" value="Lipase_GDSL_2"/>
    <property type="match status" value="1"/>
</dbReference>
<dbReference type="Gene3D" id="3.40.50.1110">
    <property type="entry name" value="SGNH hydrolase"/>
    <property type="match status" value="1"/>
</dbReference>
<dbReference type="AlphaFoldDB" id="A0A239BX74"/>
<dbReference type="GO" id="GO:0016788">
    <property type="term" value="F:hydrolase activity, acting on ester bonds"/>
    <property type="evidence" value="ECO:0007669"/>
    <property type="project" value="UniProtKB-ARBA"/>
</dbReference>
<keyword evidence="4" id="KW-1185">Reference proteome</keyword>
<dbReference type="EMBL" id="FZOT01000001">
    <property type="protein sequence ID" value="SNS12655.1"/>
    <property type="molecule type" value="Genomic_DNA"/>
</dbReference>
<dbReference type="CDD" id="cd01836">
    <property type="entry name" value="FeeA_FeeB_like"/>
    <property type="match status" value="1"/>
</dbReference>
<protein>
    <submittedName>
        <fullName evidence="3">Lysophospholipase L1</fullName>
    </submittedName>
</protein>
<evidence type="ECO:0000313" key="4">
    <source>
        <dbReference type="Proteomes" id="UP000198284"/>
    </source>
</evidence>
<dbReference type="InterPro" id="IPR013830">
    <property type="entry name" value="SGNH_hydro"/>
</dbReference>
<reference evidence="3 4" key="1">
    <citation type="submission" date="2017-06" db="EMBL/GenBank/DDBJ databases">
        <authorList>
            <person name="Kim H.J."/>
            <person name="Triplett B.A."/>
        </authorList>
    </citation>
    <scope>NUCLEOTIDE SEQUENCE [LARGE SCALE GENOMIC DNA]</scope>
    <source>
        <strain evidence="3 4">U15</strain>
    </source>
</reference>
<organism evidence="3 4">
    <name type="scientific">Noviherbaspirillum humi</name>
    <dbReference type="NCBI Taxonomy" id="1688639"/>
    <lineage>
        <taxon>Bacteria</taxon>
        <taxon>Pseudomonadati</taxon>
        <taxon>Pseudomonadota</taxon>
        <taxon>Betaproteobacteria</taxon>
        <taxon>Burkholderiales</taxon>
        <taxon>Oxalobacteraceae</taxon>
        <taxon>Noviherbaspirillum</taxon>
    </lineage>
</organism>